<dbReference type="AlphaFoldDB" id="A0A1F6MP77"/>
<organism evidence="1 2">
    <name type="scientific">Candidatus Magasanikbacteria bacterium RIFCSPHIGHO2_02_FULL_51_14</name>
    <dbReference type="NCBI Taxonomy" id="1798683"/>
    <lineage>
        <taxon>Bacteria</taxon>
        <taxon>Candidatus Magasanikiibacteriota</taxon>
    </lineage>
</organism>
<dbReference type="EMBL" id="MFQE01000030">
    <property type="protein sequence ID" value="OGH73348.1"/>
    <property type="molecule type" value="Genomic_DNA"/>
</dbReference>
<sequence length="59" mass="6429">MDGTVSVTFTLLVSAATIPTKDKKDAAKKIASVENNPAISKTNDCLFLEHLILHAYRRA</sequence>
<protein>
    <submittedName>
        <fullName evidence="1">Uncharacterized protein</fullName>
    </submittedName>
</protein>
<proteinExistence type="predicted"/>
<evidence type="ECO:0000313" key="1">
    <source>
        <dbReference type="EMBL" id="OGH73348.1"/>
    </source>
</evidence>
<gene>
    <name evidence="1" type="ORF">A3C90_03120</name>
</gene>
<comment type="caution">
    <text evidence="1">The sequence shown here is derived from an EMBL/GenBank/DDBJ whole genome shotgun (WGS) entry which is preliminary data.</text>
</comment>
<accession>A0A1F6MP77</accession>
<dbReference type="Proteomes" id="UP000177457">
    <property type="component" value="Unassembled WGS sequence"/>
</dbReference>
<name>A0A1F6MP77_9BACT</name>
<dbReference type="STRING" id="1798683.A3C90_03120"/>
<evidence type="ECO:0000313" key="2">
    <source>
        <dbReference type="Proteomes" id="UP000177457"/>
    </source>
</evidence>
<reference evidence="1 2" key="1">
    <citation type="journal article" date="2016" name="Nat. Commun.">
        <title>Thousands of microbial genomes shed light on interconnected biogeochemical processes in an aquifer system.</title>
        <authorList>
            <person name="Anantharaman K."/>
            <person name="Brown C.T."/>
            <person name="Hug L.A."/>
            <person name="Sharon I."/>
            <person name="Castelle C.J."/>
            <person name="Probst A.J."/>
            <person name="Thomas B.C."/>
            <person name="Singh A."/>
            <person name="Wilkins M.J."/>
            <person name="Karaoz U."/>
            <person name="Brodie E.L."/>
            <person name="Williams K.H."/>
            <person name="Hubbard S.S."/>
            <person name="Banfield J.F."/>
        </authorList>
    </citation>
    <scope>NUCLEOTIDE SEQUENCE [LARGE SCALE GENOMIC DNA]</scope>
</reference>